<sequence length="119" mass="12961">MRVLRVQLPKRHCSVTSSEVQRTFSFAFIIMDDDVSVDLPSSVPADCGSQKRRSEAAEQAGSLRTTTVQTKLGLILDGLFTRAERGAKGTAETEYHSPKSKLCEGSVSIQLLAESIHPP</sequence>
<name>A0ABQ9WUF3_9EUKA</name>
<protein>
    <submittedName>
        <fullName evidence="1">Uncharacterized protein</fullName>
    </submittedName>
</protein>
<keyword evidence="2" id="KW-1185">Reference proteome</keyword>
<comment type="caution">
    <text evidence="1">The sequence shown here is derived from an EMBL/GenBank/DDBJ whole genome shotgun (WGS) entry which is preliminary data.</text>
</comment>
<dbReference type="Proteomes" id="UP001281761">
    <property type="component" value="Unassembled WGS sequence"/>
</dbReference>
<evidence type="ECO:0000313" key="1">
    <source>
        <dbReference type="EMBL" id="KAK2941650.1"/>
    </source>
</evidence>
<gene>
    <name evidence="1" type="ORF">BLNAU_23432</name>
</gene>
<dbReference type="EMBL" id="JARBJD010000479">
    <property type="protein sequence ID" value="KAK2941650.1"/>
    <property type="molecule type" value="Genomic_DNA"/>
</dbReference>
<evidence type="ECO:0000313" key="2">
    <source>
        <dbReference type="Proteomes" id="UP001281761"/>
    </source>
</evidence>
<organism evidence="1 2">
    <name type="scientific">Blattamonas nauphoetae</name>
    <dbReference type="NCBI Taxonomy" id="2049346"/>
    <lineage>
        <taxon>Eukaryota</taxon>
        <taxon>Metamonada</taxon>
        <taxon>Preaxostyla</taxon>
        <taxon>Oxymonadida</taxon>
        <taxon>Blattamonas</taxon>
    </lineage>
</organism>
<accession>A0ABQ9WUF3</accession>
<reference evidence="1 2" key="1">
    <citation type="journal article" date="2022" name="bioRxiv">
        <title>Genomics of Preaxostyla Flagellates Illuminates Evolutionary Transitions and the Path Towards Mitochondrial Loss.</title>
        <authorList>
            <person name="Novak L.V.F."/>
            <person name="Treitli S.C."/>
            <person name="Pyrih J."/>
            <person name="Halakuc P."/>
            <person name="Pipaliya S.V."/>
            <person name="Vacek V."/>
            <person name="Brzon O."/>
            <person name="Soukal P."/>
            <person name="Eme L."/>
            <person name="Dacks J.B."/>
            <person name="Karnkowska A."/>
            <person name="Elias M."/>
            <person name="Hampl V."/>
        </authorList>
    </citation>
    <scope>NUCLEOTIDE SEQUENCE [LARGE SCALE GENOMIC DNA]</scope>
    <source>
        <strain evidence="1">NAU3</strain>
        <tissue evidence="1">Gut</tissue>
    </source>
</reference>
<proteinExistence type="predicted"/>